<gene>
    <name evidence="1" type="ORF">LZ538_03865</name>
</gene>
<dbReference type="InterPro" id="IPR036390">
    <property type="entry name" value="WH_DNA-bd_sf"/>
</dbReference>
<dbReference type="EMBL" id="JAMGBE010000001">
    <property type="protein sequence ID" value="MCL6729192.1"/>
    <property type="molecule type" value="Genomic_DNA"/>
</dbReference>
<dbReference type="Gene3D" id="1.10.10.10">
    <property type="entry name" value="Winged helix-like DNA-binding domain superfamily/Winged helix DNA-binding domain"/>
    <property type="match status" value="1"/>
</dbReference>
<name>A0ABT0S070_9SPHN</name>
<proteinExistence type="predicted"/>
<comment type="caution">
    <text evidence="1">The sequence shown here is derived from an EMBL/GenBank/DDBJ whole genome shotgun (WGS) entry which is preliminary data.</text>
</comment>
<evidence type="ECO:0000313" key="2">
    <source>
        <dbReference type="Proteomes" id="UP001165342"/>
    </source>
</evidence>
<dbReference type="SUPFAM" id="SSF46785">
    <property type="entry name" value="Winged helix' DNA-binding domain"/>
    <property type="match status" value="1"/>
</dbReference>
<reference evidence="1" key="1">
    <citation type="submission" date="2022-05" db="EMBL/GenBank/DDBJ databases">
        <authorList>
            <person name="Jo J.-H."/>
            <person name="Im W.-T."/>
        </authorList>
    </citation>
    <scope>NUCLEOTIDE SEQUENCE</scope>
    <source>
        <strain evidence="1">SE220</strain>
    </source>
</reference>
<organism evidence="1 2">
    <name type="scientific">Sphingomonas hankyongi</name>
    <dbReference type="NCBI Taxonomy" id="2908209"/>
    <lineage>
        <taxon>Bacteria</taxon>
        <taxon>Pseudomonadati</taxon>
        <taxon>Pseudomonadota</taxon>
        <taxon>Alphaproteobacteria</taxon>
        <taxon>Sphingomonadales</taxon>
        <taxon>Sphingomonadaceae</taxon>
        <taxon>Sphingomonas</taxon>
    </lineage>
</organism>
<sequence length="271" mass="30951">MPALIRREALDLSDAIPETARLAIREELEQDGRATRRVYAALARKVWSLLVERRFDPEIRDWLALLQNVKARLELDDEAAAERLTALVDLMRESVNLAEISPARSTAERPRARAILERLDRANGFLRRRHLLEDIGIKSAHLSNVLTQLLAHDLVVRRDVGKEAEYQITPLGRELIGGDQAAVRTQSEELPVDRRIAWLFKAKTSDKRARMIDPIDLANYVHLPGGRIIDDLAQPKTKRWHEQGSINFDDIGQSNILMLDRDYGRLTLPRV</sequence>
<dbReference type="InterPro" id="IPR036388">
    <property type="entry name" value="WH-like_DNA-bd_sf"/>
</dbReference>
<evidence type="ECO:0008006" key="3">
    <source>
        <dbReference type="Google" id="ProtNLM"/>
    </source>
</evidence>
<evidence type="ECO:0000313" key="1">
    <source>
        <dbReference type="EMBL" id="MCL6729192.1"/>
    </source>
</evidence>
<accession>A0ABT0S070</accession>
<keyword evidence="2" id="KW-1185">Reference proteome</keyword>
<dbReference type="Proteomes" id="UP001165342">
    <property type="component" value="Unassembled WGS sequence"/>
</dbReference>
<protein>
    <recommendedName>
        <fullName evidence="3">HTH marR-type domain-containing protein</fullName>
    </recommendedName>
</protein>
<dbReference type="RefSeq" id="WP_249830672.1">
    <property type="nucleotide sequence ID" value="NZ_JAMGBE010000001.1"/>
</dbReference>